<feature type="non-terminal residue" evidence="2">
    <location>
        <position position="279"/>
    </location>
</feature>
<sequence length="279" mass="32570">MPTPRLMAWPGRIYRRGENRETADPPPSVRRRDPSRGTHPFASPNKSAPDQRGLRESDDMEESRTKMPKKRPADERSGGRAAKLSNRRRRRRHLYLVLDDWERGYSIRKLDLSSDDSDDFPMVGRTEQRLPPAVFRLEAPHALSGLFAAFGTKIIATHQTPRRTVFMWDVCTRALSFGPRHKFEPNSYCNIYVEVNGQLFLLDDASFECLSINDRKKDDIWEEFLPDCLQYLLRVKTFFLKYDRNGDLRAVVHGQVRSYRLPKRATGYCDHLERPVAFW</sequence>
<feature type="compositionally biased region" description="Basic and acidic residues" evidence="1">
    <location>
        <begin position="52"/>
        <end position="78"/>
    </location>
</feature>
<dbReference type="InterPro" id="IPR012871">
    <property type="entry name" value="DUF1668_ORYSA"/>
</dbReference>
<protein>
    <submittedName>
        <fullName evidence="2">Uncharacterized protein</fullName>
    </submittedName>
</protein>
<feature type="region of interest" description="Disordered" evidence="1">
    <location>
        <begin position="1"/>
        <end position="87"/>
    </location>
</feature>
<comment type="caution">
    <text evidence="2">The sequence shown here is derived from an EMBL/GenBank/DDBJ whole genome shotgun (WGS) entry which is preliminary data.</text>
</comment>
<dbReference type="EMBL" id="RWGY01000011">
    <property type="protein sequence ID" value="TVU29811.1"/>
    <property type="molecule type" value="Genomic_DNA"/>
</dbReference>
<dbReference type="Proteomes" id="UP000324897">
    <property type="component" value="Chromosome 1"/>
</dbReference>
<reference evidence="2 3" key="1">
    <citation type="journal article" date="2019" name="Sci. Rep.">
        <title>A high-quality genome of Eragrostis curvula grass provides insights into Poaceae evolution and supports new strategies to enhance forage quality.</title>
        <authorList>
            <person name="Carballo J."/>
            <person name="Santos B.A.C.M."/>
            <person name="Zappacosta D."/>
            <person name="Garbus I."/>
            <person name="Selva J.P."/>
            <person name="Gallo C.A."/>
            <person name="Diaz A."/>
            <person name="Albertini E."/>
            <person name="Caccamo M."/>
            <person name="Echenique V."/>
        </authorList>
    </citation>
    <scope>NUCLEOTIDE SEQUENCE [LARGE SCALE GENOMIC DNA]</scope>
    <source>
        <strain evidence="3">cv. Victoria</strain>
        <tissue evidence="2">Leaf</tissue>
    </source>
</reference>
<accession>A0A5J9V366</accession>
<dbReference type="PANTHER" id="PTHR33085:SF123">
    <property type="entry name" value="OS02G0604200 PROTEIN"/>
    <property type="match status" value="1"/>
</dbReference>
<dbReference type="OrthoDB" id="682031at2759"/>
<dbReference type="PANTHER" id="PTHR33085">
    <property type="entry name" value="OS12G0113100 PROTEIN-RELATED"/>
    <property type="match status" value="1"/>
</dbReference>
<keyword evidence="3" id="KW-1185">Reference proteome</keyword>
<dbReference type="AlphaFoldDB" id="A0A5J9V366"/>
<dbReference type="Pfam" id="PF07893">
    <property type="entry name" value="DUF1668"/>
    <property type="match status" value="1"/>
</dbReference>
<feature type="non-terminal residue" evidence="2">
    <location>
        <position position="1"/>
    </location>
</feature>
<evidence type="ECO:0000313" key="2">
    <source>
        <dbReference type="EMBL" id="TVU29811.1"/>
    </source>
</evidence>
<proteinExistence type="predicted"/>
<name>A0A5J9V366_9POAL</name>
<organism evidence="2 3">
    <name type="scientific">Eragrostis curvula</name>
    <name type="common">weeping love grass</name>
    <dbReference type="NCBI Taxonomy" id="38414"/>
    <lineage>
        <taxon>Eukaryota</taxon>
        <taxon>Viridiplantae</taxon>
        <taxon>Streptophyta</taxon>
        <taxon>Embryophyta</taxon>
        <taxon>Tracheophyta</taxon>
        <taxon>Spermatophyta</taxon>
        <taxon>Magnoliopsida</taxon>
        <taxon>Liliopsida</taxon>
        <taxon>Poales</taxon>
        <taxon>Poaceae</taxon>
        <taxon>PACMAD clade</taxon>
        <taxon>Chloridoideae</taxon>
        <taxon>Eragrostideae</taxon>
        <taxon>Eragrostidinae</taxon>
        <taxon>Eragrostis</taxon>
    </lineage>
</organism>
<evidence type="ECO:0000313" key="3">
    <source>
        <dbReference type="Proteomes" id="UP000324897"/>
    </source>
</evidence>
<gene>
    <name evidence="2" type="ORF">EJB05_21398</name>
</gene>
<evidence type="ECO:0000256" key="1">
    <source>
        <dbReference type="SAM" id="MobiDB-lite"/>
    </source>
</evidence>
<dbReference type="Gramene" id="TVU29811">
    <property type="protein sequence ID" value="TVU29811"/>
    <property type="gene ID" value="EJB05_21398"/>
</dbReference>